<dbReference type="Pfam" id="PF05380">
    <property type="entry name" value="Peptidase_A17"/>
    <property type="match status" value="1"/>
</dbReference>
<reference evidence="3" key="1">
    <citation type="submission" date="2025-08" db="UniProtKB">
        <authorList>
            <consortium name="RefSeq"/>
        </authorList>
    </citation>
    <scope>IDENTIFICATION</scope>
</reference>
<protein>
    <submittedName>
        <fullName evidence="3">Uncharacterized protein LOC103516835</fullName>
    </submittedName>
</protein>
<dbReference type="InterPro" id="IPR008042">
    <property type="entry name" value="Retrotrans_Pao"/>
</dbReference>
<proteinExistence type="predicted"/>
<dbReference type="Pfam" id="PF18701">
    <property type="entry name" value="DUF5641"/>
    <property type="match status" value="1"/>
</dbReference>
<dbReference type="PANTHER" id="PTHR47331:SF4">
    <property type="entry name" value="PEPTIDASE S1 DOMAIN-CONTAINING PROTEIN"/>
    <property type="match status" value="1"/>
</dbReference>
<dbReference type="Pfam" id="PF17921">
    <property type="entry name" value="Integrase_H2C2"/>
    <property type="match status" value="1"/>
</dbReference>
<dbReference type="InterPro" id="IPR012337">
    <property type="entry name" value="RNaseH-like_sf"/>
</dbReference>
<dbReference type="PROSITE" id="PS50994">
    <property type="entry name" value="INTEGRASE"/>
    <property type="match status" value="1"/>
</dbReference>
<keyword evidence="2" id="KW-1185">Reference proteome</keyword>
<dbReference type="GeneID" id="103516835"/>
<accession>A0A1S3DEC4</accession>
<dbReference type="InterPro" id="IPR001584">
    <property type="entry name" value="Integrase_cat-core"/>
</dbReference>
<dbReference type="GO" id="GO:0015074">
    <property type="term" value="P:DNA integration"/>
    <property type="evidence" value="ECO:0007669"/>
    <property type="project" value="InterPro"/>
</dbReference>
<dbReference type="InterPro" id="IPR041588">
    <property type="entry name" value="Integrase_H2C2"/>
</dbReference>
<evidence type="ECO:0000313" key="2">
    <source>
        <dbReference type="Proteomes" id="UP000079169"/>
    </source>
</evidence>
<dbReference type="PaxDb" id="121845-A0A1S3DEC4"/>
<dbReference type="PANTHER" id="PTHR47331">
    <property type="entry name" value="PHD-TYPE DOMAIN-CONTAINING PROTEIN"/>
    <property type="match status" value="1"/>
</dbReference>
<dbReference type="SUPFAM" id="SSF53098">
    <property type="entry name" value="Ribonuclease H-like"/>
    <property type="match status" value="1"/>
</dbReference>
<sequence length="842" mass="96551">MNIASTVMMERKFDLRGWEMTGEIAQKPTNILGLLWNKERDTLAVSNESLLDMNFEKITKKVILGAAHRVFDPIGIVTSFVLVPKLLLQQTWAEGLSWNEEVGDDIKTKFLQWTSEIPLLAKIEVPRWAMVKPICAHNLSLHIFSDASKHAYASVVFLRIETESEVILRLLAARSRVAPTSKSKSGMTIPRLELLAASIGTRLYQMVKDDYKLQDVRASFWTDATTVLAWIKKQEPWNTFVMNRVKEIRLLSEHCEWRHVPGVMNPADIPSRGSTLKNLIQSTWWEGPEWLKGTPESWPQQEGDTDQSEVYKERKKTVVSAAVQVADTHSDWYYKKFSNFKSIVRMIGWILRFKSNTLKQTKHTGELSAEEYDLAERKVLFLVQQESFSNKSDTRLDSLMPFVDELGLIRLKTKVFNIPDAKDFSQPIVLPNTDHPVVRRLVEDVHVSNSHAGTQILMSILRQQYWILGGRKTIRSVVKSCVKCKRYTAKRLEVHPTPLPQNRVRDAKLFEILGVDLAGPLFIRGDGGCVKKVWIVLFTCAVYRAIRLEVVSSLSTDSFVQAFRRFCSKNGRPKICYSDQGTNLVGFESACQKLDWDKITQYSTAKKIEWKLNPPSAPWWGGWWERMVGILKTLLRRVLGRSSVNYEELLTLISECEAIVNARPLTYIPDGEHELAAITPAMFLHDLDEVGFPEYDFIGPRDFGERLKYRNDLKKQLRERFRSEYLGQLKLFSSKKKEHDLKEGDIVLIGDDNVKRLDWPMGRVVELVKGHDKCVRMVRVKTASGILSRPVQRLYLLETVEQPDGEPMENTESTIVPDTDMQCEEVSVSSDHVDYDSQEVQN</sequence>
<dbReference type="InterPro" id="IPR040676">
    <property type="entry name" value="DUF5641"/>
</dbReference>
<dbReference type="Proteomes" id="UP000079169">
    <property type="component" value="Unplaced"/>
</dbReference>
<name>A0A1S3DEC4_DIACI</name>
<gene>
    <name evidence="3" type="primary">LOC103516835</name>
</gene>
<dbReference type="KEGG" id="dci:103516835"/>
<dbReference type="Gene3D" id="1.10.340.70">
    <property type="match status" value="1"/>
</dbReference>
<organism evidence="2 3">
    <name type="scientific">Diaphorina citri</name>
    <name type="common">Asian citrus psyllid</name>
    <dbReference type="NCBI Taxonomy" id="121845"/>
    <lineage>
        <taxon>Eukaryota</taxon>
        <taxon>Metazoa</taxon>
        <taxon>Ecdysozoa</taxon>
        <taxon>Arthropoda</taxon>
        <taxon>Hexapoda</taxon>
        <taxon>Insecta</taxon>
        <taxon>Pterygota</taxon>
        <taxon>Neoptera</taxon>
        <taxon>Paraneoptera</taxon>
        <taxon>Hemiptera</taxon>
        <taxon>Sternorrhyncha</taxon>
        <taxon>Psylloidea</taxon>
        <taxon>Psyllidae</taxon>
        <taxon>Diaphorininae</taxon>
        <taxon>Diaphorina</taxon>
    </lineage>
</organism>
<dbReference type="AlphaFoldDB" id="A0A1S3DEC4"/>
<dbReference type="RefSeq" id="XP_008480045.2">
    <property type="nucleotide sequence ID" value="XM_008481823.2"/>
</dbReference>
<dbReference type="InterPro" id="IPR036397">
    <property type="entry name" value="RNaseH_sf"/>
</dbReference>
<dbReference type="GO" id="GO:0003676">
    <property type="term" value="F:nucleic acid binding"/>
    <property type="evidence" value="ECO:0007669"/>
    <property type="project" value="InterPro"/>
</dbReference>
<dbReference type="Gene3D" id="3.30.420.10">
    <property type="entry name" value="Ribonuclease H-like superfamily/Ribonuclease H"/>
    <property type="match status" value="1"/>
</dbReference>
<evidence type="ECO:0000313" key="3">
    <source>
        <dbReference type="RefSeq" id="XP_008480045.2"/>
    </source>
</evidence>
<evidence type="ECO:0000259" key="1">
    <source>
        <dbReference type="PROSITE" id="PS50994"/>
    </source>
</evidence>
<feature type="domain" description="Integrase catalytic" evidence="1">
    <location>
        <begin position="494"/>
        <end position="688"/>
    </location>
</feature>
<dbReference type="STRING" id="121845.A0A1S3DEC4"/>